<accession>A0A915HJ04</accession>
<proteinExistence type="predicted"/>
<dbReference type="Proteomes" id="UP000887565">
    <property type="component" value="Unplaced"/>
</dbReference>
<keyword evidence="2" id="KW-1185">Reference proteome</keyword>
<feature type="region of interest" description="Disordered" evidence="1">
    <location>
        <begin position="1"/>
        <end position="24"/>
    </location>
</feature>
<evidence type="ECO:0000256" key="1">
    <source>
        <dbReference type="SAM" id="MobiDB-lite"/>
    </source>
</evidence>
<evidence type="ECO:0000313" key="2">
    <source>
        <dbReference type="Proteomes" id="UP000887565"/>
    </source>
</evidence>
<reference evidence="3" key="1">
    <citation type="submission" date="2022-11" db="UniProtKB">
        <authorList>
            <consortium name="WormBaseParasite"/>
        </authorList>
    </citation>
    <scope>IDENTIFICATION</scope>
</reference>
<protein>
    <submittedName>
        <fullName evidence="3">Uncharacterized protein</fullName>
    </submittedName>
</protein>
<evidence type="ECO:0000313" key="3">
    <source>
        <dbReference type="WBParaSite" id="nRc.2.0.1.t01628-RA"/>
    </source>
</evidence>
<name>A0A915HJ04_ROMCU</name>
<feature type="compositionally biased region" description="Polar residues" evidence="1">
    <location>
        <begin position="1"/>
        <end position="21"/>
    </location>
</feature>
<organism evidence="2 3">
    <name type="scientific">Romanomermis culicivorax</name>
    <name type="common">Nematode worm</name>
    <dbReference type="NCBI Taxonomy" id="13658"/>
    <lineage>
        <taxon>Eukaryota</taxon>
        <taxon>Metazoa</taxon>
        <taxon>Ecdysozoa</taxon>
        <taxon>Nematoda</taxon>
        <taxon>Enoplea</taxon>
        <taxon>Dorylaimia</taxon>
        <taxon>Mermithida</taxon>
        <taxon>Mermithoidea</taxon>
        <taxon>Mermithidae</taxon>
        <taxon>Romanomermis</taxon>
    </lineage>
</organism>
<dbReference type="WBParaSite" id="nRc.2.0.1.t01628-RA">
    <property type="protein sequence ID" value="nRc.2.0.1.t01628-RA"/>
    <property type="gene ID" value="nRc.2.0.1.g01628"/>
</dbReference>
<dbReference type="AlphaFoldDB" id="A0A915HJ04"/>
<sequence>MLQKTNRGTIPGSGNSGNNLRSRQDCRSGRINARVHSECRRDCHGSRFLWRDIHSSGLVGSGFHWNIGQCLIRGGICFGVHHGGLDRSRFVHRGGLDWKVKTAMGIGHVVRFVDINLFNGRFHLEIFVEDDGGKGERVTDVGSWFACKRGLSYRYSIHPIHEACSRVAIGAVPHTVVKGGMRGRIEILSVAN</sequence>